<reference evidence="2 3" key="1">
    <citation type="submission" date="2019-05" db="EMBL/GenBank/DDBJ databases">
        <title>Emergence of the Ug99 lineage of the wheat stem rust pathogen through somatic hybridization.</title>
        <authorList>
            <person name="Li F."/>
            <person name="Upadhyaya N.M."/>
            <person name="Sperschneider J."/>
            <person name="Matny O."/>
            <person name="Nguyen-Phuc H."/>
            <person name="Mago R."/>
            <person name="Raley C."/>
            <person name="Miller M.E."/>
            <person name="Silverstein K.A.T."/>
            <person name="Henningsen E."/>
            <person name="Hirsch C.D."/>
            <person name="Visser B."/>
            <person name="Pretorius Z.A."/>
            <person name="Steffenson B.J."/>
            <person name="Schwessinger B."/>
            <person name="Dodds P.N."/>
            <person name="Figueroa M."/>
        </authorList>
    </citation>
    <scope>NUCLEOTIDE SEQUENCE [LARGE SCALE GENOMIC DNA]</scope>
    <source>
        <strain evidence="2 3">Ug99</strain>
    </source>
</reference>
<evidence type="ECO:0000313" key="3">
    <source>
        <dbReference type="Proteomes" id="UP000325313"/>
    </source>
</evidence>
<sequence length="103" mass="11440">MEGENDAGDRVVVGRGGGSTDQARVEKRWLCGNRDCCKLVEKSVLCFVCRDGGHRQTVETRNEQTPPDHQAADYVFIVICSFKLMIPLRDAGEELPQAVFLLS</sequence>
<organism evidence="2 3">
    <name type="scientific">Puccinia graminis f. sp. tritici</name>
    <dbReference type="NCBI Taxonomy" id="56615"/>
    <lineage>
        <taxon>Eukaryota</taxon>
        <taxon>Fungi</taxon>
        <taxon>Dikarya</taxon>
        <taxon>Basidiomycota</taxon>
        <taxon>Pucciniomycotina</taxon>
        <taxon>Pucciniomycetes</taxon>
        <taxon>Pucciniales</taxon>
        <taxon>Pucciniaceae</taxon>
        <taxon>Puccinia</taxon>
    </lineage>
</organism>
<proteinExistence type="predicted"/>
<feature type="region of interest" description="Disordered" evidence="1">
    <location>
        <begin position="1"/>
        <end position="22"/>
    </location>
</feature>
<dbReference type="EMBL" id="VDEP01000035">
    <property type="protein sequence ID" value="KAA1136609.1"/>
    <property type="molecule type" value="Genomic_DNA"/>
</dbReference>
<dbReference type="AlphaFoldDB" id="A0A5B0SGL8"/>
<dbReference type="Proteomes" id="UP000325313">
    <property type="component" value="Unassembled WGS sequence"/>
</dbReference>
<gene>
    <name evidence="2" type="ORF">PGTUg99_036328</name>
</gene>
<evidence type="ECO:0000313" key="2">
    <source>
        <dbReference type="EMBL" id="KAA1136609.1"/>
    </source>
</evidence>
<comment type="caution">
    <text evidence="2">The sequence shown here is derived from an EMBL/GenBank/DDBJ whole genome shotgun (WGS) entry which is preliminary data.</text>
</comment>
<evidence type="ECO:0000256" key="1">
    <source>
        <dbReference type="SAM" id="MobiDB-lite"/>
    </source>
</evidence>
<accession>A0A5B0SGL8</accession>
<protein>
    <submittedName>
        <fullName evidence="2">Uncharacterized protein</fullName>
    </submittedName>
</protein>
<name>A0A5B0SGL8_PUCGR</name>